<dbReference type="PANTHER" id="PTHR48100">
    <property type="entry name" value="BROAD-SPECIFICITY PHOSPHATASE YOR283W-RELATED"/>
    <property type="match status" value="1"/>
</dbReference>
<dbReference type="CDD" id="cd07067">
    <property type="entry name" value="HP_PGM_like"/>
    <property type="match status" value="1"/>
</dbReference>
<sequence length="225" mass="25482">MSSKHVYFVRHGESVANATGIRQGPKSQLSEKGRIQASAVAKRIAQLPVGCILVSPYVRTTETARPLIDASCPASVEYSELFIERVNPSIMLGTKAGVPETEQIWDEIAKHYGVPGWRYSDEENFEDLILRAKKALTLLETLPERTIVVVSHGMFMKVIFAYVLLGEQLNGRTFWDKFVPAKNVANTGIMHLEYTENYWKTGMLWKLHSWNDHAHLDEHTRIAKT</sequence>
<dbReference type="STRING" id="1798665.A2942_00460"/>
<organism evidence="1 2">
    <name type="scientific">Candidatus Lloydbacteria bacterium RIFCSPLOWO2_01_FULL_50_20</name>
    <dbReference type="NCBI Taxonomy" id="1798665"/>
    <lineage>
        <taxon>Bacteria</taxon>
        <taxon>Candidatus Lloydiibacteriota</taxon>
    </lineage>
</organism>
<name>A0A1G2DE72_9BACT</name>
<dbReference type="SUPFAM" id="SSF53254">
    <property type="entry name" value="Phosphoglycerate mutase-like"/>
    <property type="match status" value="1"/>
</dbReference>
<dbReference type="AlphaFoldDB" id="A0A1G2DE72"/>
<dbReference type="GO" id="GO:0016791">
    <property type="term" value="F:phosphatase activity"/>
    <property type="evidence" value="ECO:0007669"/>
    <property type="project" value="TreeGrafter"/>
</dbReference>
<gene>
    <name evidence="1" type="ORF">A2942_00460</name>
</gene>
<dbReference type="PANTHER" id="PTHR48100:SF1">
    <property type="entry name" value="HISTIDINE PHOSPHATASE FAMILY PROTEIN-RELATED"/>
    <property type="match status" value="1"/>
</dbReference>
<evidence type="ECO:0008006" key="3">
    <source>
        <dbReference type="Google" id="ProtNLM"/>
    </source>
</evidence>
<dbReference type="Pfam" id="PF00300">
    <property type="entry name" value="His_Phos_1"/>
    <property type="match status" value="1"/>
</dbReference>
<dbReference type="Proteomes" id="UP000178534">
    <property type="component" value="Unassembled WGS sequence"/>
</dbReference>
<evidence type="ECO:0000313" key="1">
    <source>
        <dbReference type="EMBL" id="OGZ11251.1"/>
    </source>
</evidence>
<protein>
    <recommendedName>
        <fullName evidence="3">Phosphoglycerate mutase</fullName>
    </recommendedName>
</protein>
<reference evidence="1 2" key="1">
    <citation type="journal article" date="2016" name="Nat. Commun.">
        <title>Thousands of microbial genomes shed light on interconnected biogeochemical processes in an aquifer system.</title>
        <authorList>
            <person name="Anantharaman K."/>
            <person name="Brown C.T."/>
            <person name="Hug L.A."/>
            <person name="Sharon I."/>
            <person name="Castelle C.J."/>
            <person name="Probst A.J."/>
            <person name="Thomas B.C."/>
            <person name="Singh A."/>
            <person name="Wilkins M.J."/>
            <person name="Karaoz U."/>
            <person name="Brodie E.L."/>
            <person name="Williams K.H."/>
            <person name="Hubbard S.S."/>
            <person name="Banfield J.F."/>
        </authorList>
    </citation>
    <scope>NUCLEOTIDE SEQUENCE [LARGE SCALE GENOMIC DNA]</scope>
</reference>
<comment type="caution">
    <text evidence="1">The sequence shown here is derived from an EMBL/GenBank/DDBJ whole genome shotgun (WGS) entry which is preliminary data.</text>
</comment>
<evidence type="ECO:0000313" key="2">
    <source>
        <dbReference type="Proteomes" id="UP000178534"/>
    </source>
</evidence>
<dbReference type="GO" id="GO:0005737">
    <property type="term" value="C:cytoplasm"/>
    <property type="evidence" value="ECO:0007669"/>
    <property type="project" value="TreeGrafter"/>
</dbReference>
<accession>A0A1G2DE72</accession>
<proteinExistence type="predicted"/>
<dbReference type="SMART" id="SM00855">
    <property type="entry name" value="PGAM"/>
    <property type="match status" value="1"/>
</dbReference>
<dbReference type="InterPro" id="IPR013078">
    <property type="entry name" value="His_Pase_superF_clade-1"/>
</dbReference>
<dbReference type="InterPro" id="IPR050275">
    <property type="entry name" value="PGM_Phosphatase"/>
</dbReference>
<dbReference type="EMBL" id="MHLP01000039">
    <property type="protein sequence ID" value="OGZ11251.1"/>
    <property type="molecule type" value="Genomic_DNA"/>
</dbReference>
<dbReference type="Gene3D" id="3.40.50.1240">
    <property type="entry name" value="Phosphoglycerate mutase-like"/>
    <property type="match status" value="1"/>
</dbReference>
<dbReference type="InterPro" id="IPR029033">
    <property type="entry name" value="His_PPase_superfam"/>
</dbReference>